<accession>A0A8H4A090</accession>
<name>A0A8H4A090_GIGMA</name>
<feature type="compositionally biased region" description="Polar residues" evidence="1">
    <location>
        <begin position="128"/>
        <end position="164"/>
    </location>
</feature>
<dbReference type="EMBL" id="WTPW01002817">
    <property type="protein sequence ID" value="KAF0364790.1"/>
    <property type="molecule type" value="Genomic_DNA"/>
</dbReference>
<gene>
    <name evidence="2" type="ORF">F8M41_013865</name>
</gene>
<sequence length="170" mass="19096">MPPLSINSIIVGTTTQTTKTVGDDLALDFYVEERIEEKEPPSFWVQARHNANNRYLFTRTNAINQTSRSTTTLLISTITYQRDNETASRKHVMILKDISMINLTRNNSDALSATPCGCPNLLPRNKRTTLSSMNSTSTPTLSSVLETNPIPNMSDQQSSQNRSNKFNREN</sequence>
<dbReference type="AlphaFoldDB" id="A0A8H4A090"/>
<dbReference type="Proteomes" id="UP000439903">
    <property type="component" value="Unassembled WGS sequence"/>
</dbReference>
<organism evidence="2 3">
    <name type="scientific">Gigaspora margarita</name>
    <dbReference type="NCBI Taxonomy" id="4874"/>
    <lineage>
        <taxon>Eukaryota</taxon>
        <taxon>Fungi</taxon>
        <taxon>Fungi incertae sedis</taxon>
        <taxon>Mucoromycota</taxon>
        <taxon>Glomeromycotina</taxon>
        <taxon>Glomeromycetes</taxon>
        <taxon>Diversisporales</taxon>
        <taxon>Gigasporaceae</taxon>
        <taxon>Gigaspora</taxon>
    </lineage>
</organism>
<feature type="region of interest" description="Disordered" evidence="1">
    <location>
        <begin position="124"/>
        <end position="170"/>
    </location>
</feature>
<evidence type="ECO:0000313" key="2">
    <source>
        <dbReference type="EMBL" id="KAF0364790.1"/>
    </source>
</evidence>
<keyword evidence="3" id="KW-1185">Reference proteome</keyword>
<dbReference type="OrthoDB" id="2441095at2759"/>
<reference evidence="2 3" key="1">
    <citation type="journal article" date="2019" name="Environ. Microbiol.">
        <title>At the nexus of three kingdoms: the genome of the mycorrhizal fungus Gigaspora margarita provides insights into plant, endobacterial and fungal interactions.</title>
        <authorList>
            <person name="Venice F."/>
            <person name="Ghignone S."/>
            <person name="Salvioli di Fossalunga A."/>
            <person name="Amselem J."/>
            <person name="Novero M."/>
            <person name="Xianan X."/>
            <person name="Sedzielewska Toro K."/>
            <person name="Morin E."/>
            <person name="Lipzen A."/>
            <person name="Grigoriev I.V."/>
            <person name="Henrissat B."/>
            <person name="Martin F.M."/>
            <person name="Bonfante P."/>
        </authorList>
    </citation>
    <scope>NUCLEOTIDE SEQUENCE [LARGE SCALE GENOMIC DNA]</scope>
    <source>
        <strain evidence="2 3">BEG34</strain>
    </source>
</reference>
<evidence type="ECO:0000313" key="3">
    <source>
        <dbReference type="Proteomes" id="UP000439903"/>
    </source>
</evidence>
<evidence type="ECO:0000256" key="1">
    <source>
        <dbReference type="SAM" id="MobiDB-lite"/>
    </source>
</evidence>
<proteinExistence type="predicted"/>
<comment type="caution">
    <text evidence="2">The sequence shown here is derived from an EMBL/GenBank/DDBJ whole genome shotgun (WGS) entry which is preliminary data.</text>
</comment>
<protein>
    <submittedName>
        <fullName evidence="2">Uncharacterized protein</fullName>
    </submittedName>
</protein>